<dbReference type="EMBL" id="VFOL01000001">
    <property type="protein sequence ID" value="TQL37396.1"/>
    <property type="molecule type" value="Genomic_DNA"/>
</dbReference>
<dbReference type="AlphaFoldDB" id="A0A542XNG3"/>
<keyword evidence="4" id="KW-1185">Reference proteome</keyword>
<dbReference type="Proteomes" id="UP000315983">
    <property type="component" value="Unassembled WGS sequence"/>
</dbReference>
<evidence type="ECO:0000313" key="2">
    <source>
        <dbReference type="EMBL" id="TQL37396.1"/>
    </source>
</evidence>
<dbReference type="RefSeq" id="WP_016813447.1">
    <property type="nucleotide sequence ID" value="NZ_BOQM01000034.1"/>
</dbReference>
<name>A0A542XNG3_SALAC</name>
<gene>
    <name evidence="2" type="ORF">FB564_2547</name>
    <name evidence="1" type="ORF">Sar04_40070</name>
</gene>
<evidence type="ECO:0000313" key="4">
    <source>
        <dbReference type="Proteomes" id="UP000677457"/>
    </source>
</evidence>
<dbReference type="Proteomes" id="UP000677457">
    <property type="component" value="Unassembled WGS sequence"/>
</dbReference>
<reference evidence="2 3" key="1">
    <citation type="submission" date="2019-06" db="EMBL/GenBank/DDBJ databases">
        <title>Sequencing the genomes of 1000 actinobacteria strains.</title>
        <authorList>
            <person name="Klenk H.-P."/>
        </authorList>
    </citation>
    <scope>NUCLEOTIDE SEQUENCE [LARGE SCALE GENOMIC DNA]</scope>
    <source>
        <strain evidence="2 3">DSM 44819</strain>
    </source>
</reference>
<evidence type="ECO:0000313" key="1">
    <source>
        <dbReference type="EMBL" id="GIM87271.1"/>
    </source>
</evidence>
<dbReference type="GeneID" id="93771790"/>
<reference evidence="1 4" key="2">
    <citation type="submission" date="2021-03" db="EMBL/GenBank/DDBJ databases">
        <title>Whole genome shotgun sequence of Salinispora arenicola NBRC 105043.</title>
        <authorList>
            <person name="Komaki H."/>
            <person name="Tamura T."/>
        </authorList>
    </citation>
    <scope>NUCLEOTIDE SEQUENCE [LARGE SCALE GENOMIC DNA]</scope>
    <source>
        <strain evidence="1 4">NBRC 105043</strain>
    </source>
</reference>
<proteinExistence type="predicted"/>
<evidence type="ECO:0000313" key="3">
    <source>
        <dbReference type="Proteomes" id="UP000315983"/>
    </source>
</evidence>
<organism evidence="2 3">
    <name type="scientific">Salinispora arenicola</name>
    <dbReference type="NCBI Taxonomy" id="168697"/>
    <lineage>
        <taxon>Bacteria</taxon>
        <taxon>Bacillati</taxon>
        <taxon>Actinomycetota</taxon>
        <taxon>Actinomycetes</taxon>
        <taxon>Micromonosporales</taxon>
        <taxon>Micromonosporaceae</taxon>
        <taxon>Salinispora</taxon>
    </lineage>
</organism>
<comment type="caution">
    <text evidence="2">The sequence shown here is derived from an EMBL/GenBank/DDBJ whole genome shotgun (WGS) entry which is preliminary data.</text>
</comment>
<dbReference type="EMBL" id="BOQM01000034">
    <property type="protein sequence ID" value="GIM87271.1"/>
    <property type="molecule type" value="Genomic_DNA"/>
</dbReference>
<accession>A0A542XNG3</accession>
<sequence length="75" mass="7709">MATPSPRTATTRLLGSLALVTGLLVSTITLSIDPGSAEPHLLAALLVGTGIGLRVEAAISTLRPRPQEPIVDRPS</sequence>
<protein>
    <submittedName>
        <fullName evidence="2">Uncharacterized protein</fullName>
    </submittedName>
</protein>